<reference evidence="4 5" key="1">
    <citation type="submission" date="2019-02" db="EMBL/GenBank/DDBJ databases">
        <title>Pedobacter sp. RP-1-13 sp. nov., isolated from Arctic soil.</title>
        <authorList>
            <person name="Dahal R.H."/>
        </authorList>
    </citation>
    <scope>NUCLEOTIDE SEQUENCE [LARGE SCALE GENOMIC DNA]</scope>
    <source>
        <strain evidence="4 5">RP-1-13</strain>
    </source>
</reference>
<dbReference type="EMBL" id="SJSK01000002">
    <property type="protein sequence ID" value="TCC91990.1"/>
    <property type="molecule type" value="Genomic_DNA"/>
</dbReference>
<proteinExistence type="predicted"/>
<dbReference type="InterPro" id="IPR036641">
    <property type="entry name" value="HPT_dom_sf"/>
</dbReference>
<feature type="domain" description="HPt" evidence="3">
    <location>
        <begin position="23"/>
        <end position="124"/>
    </location>
</feature>
<keyword evidence="2" id="KW-0175">Coiled coil</keyword>
<comment type="caution">
    <text evidence="4">The sequence shown here is derived from an EMBL/GenBank/DDBJ whole genome shotgun (WGS) entry which is preliminary data.</text>
</comment>
<dbReference type="PROSITE" id="PS50894">
    <property type="entry name" value="HPT"/>
    <property type="match status" value="1"/>
</dbReference>
<keyword evidence="5" id="KW-1185">Reference proteome</keyword>
<dbReference type="InterPro" id="IPR008207">
    <property type="entry name" value="Sig_transdc_His_kin_Hpt_dom"/>
</dbReference>
<evidence type="ECO:0000313" key="4">
    <source>
        <dbReference type="EMBL" id="TCC91990.1"/>
    </source>
</evidence>
<name>A0A4R0MXM3_9SPHI</name>
<evidence type="ECO:0000313" key="5">
    <source>
        <dbReference type="Proteomes" id="UP000292884"/>
    </source>
</evidence>
<evidence type="ECO:0000256" key="2">
    <source>
        <dbReference type="SAM" id="Coils"/>
    </source>
</evidence>
<accession>A0A4R0MXM3</accession>
<feature type="coiled-coil region" evidence="2">
    <location>
        <begin position="73"/>
        <end position="124"/>
    </location>
</feature>
<dbReference type="SUPFAM" id="SSF47226">
    <property type="entry name" value="Histidine-containing phosphotransfer domain, HPT domain"/>
    <property type="match status" value="1"/>
</dbReference>
<dbReference type="Gene3D" id="1.20.120.160">
    <property type="entry name" value="HPT domain"/>
    <property type="match status" value="1"/>
</dbReference>
<evidence type="ECO:0000259" key="3">
    <source>
        <dbReference type="PROSITE" id="PS50894"/>
    </source>
</evidence>
<protein>
    <submittedName>
        <fullName evidence="4">Hpt domain-containing protein</fullName>
    </submittedName>
</protein>
<evidence type="ECO:0000256" key="1">
    <source>
        <dbReference type="PROSITE-ProRule" id="PRU00110"/>
    </source>
</evidence>
<dbReference type="OrthoDB" id="982275at2"/>
<gene>
    <name evidence="4" type="ORF">EZ428_09645</name>
</gene>
<keyword evidence="1" id="KW-0597">Phosphoprotein</keyword>
<sequence length="125" mass="14843">MIDQNKNEQPLDLSYLRDMSGDSAEFMIEMLDAFQKQTPIYMEDLENAIEAENWKATSECAHKMKPTFYYVGREDVRDHMQEIERNARELKDIENIPTAFAEAKNFVEILYKQLDDSREELKKRL</sequence>
<dbReference type="AlphaFoldDB" id="A0A4R0MXM3"/>
<dbReference type="GO" id="GO:0000160">
    <property type="term" value="P:phosphorelay signal transduction system"/>
    <property type="evidence" value="ECO:0007669"/>
    <property type="project" value="InterPro"/>
</dbReference>
<dbReference type="RefSeq" id="WP_131552931.1">
    <property type="nucleotide sequence ID" value="NZ_SJSK01000002.1"/>
</dbReference>
<dbReference type="GO" id="GO:0004672">
    <property type="term" value="F:protein kinase activity"/>
    <property type="evidence" value="ECO:0007669"/>
    <property type="project" value="UniProtKB-ARBA"/>
</dbReference>
<dbReference type="Proteomes" id="UP000292884">
    <property type="component" value="Unassembled WGS sequence"/>
</dbReference>
<organism evidence="4 5">
    <name type="scientific">Pedobacter frigiditerrae</name>
    <dbReference type="NCBI Taxonomy" id="2530452"/>
    <lineage>
        <taxon>Bacteria</taxon>
        <taxon>Pseudomonadati</taxon>
        <taxon>Bacteroidota</taxon>
        <taxon>Sphingobacteriia</taxon>
        <taxon>Sphingobacteriales</taxon>
        <taxon>Sphingobacteriaceae</taxon>
        <taxon>Pedobacter</taxon>
    </lineage>
</organism>
<feature type="modified residue" description="Phosphohistidine" evidence="1">
    <location>
        <position position="62"/>
    </location>
</feature>
<dbReference type="Pfam" id="PF01627">
    <property type="entry name" value="Hpt"/>
    <property type="match status" value="1"/>
</dbReference>